<keyword evidence="3" id="KW-1003">Cell membrane</keyword>
<keyword evidence="4 7" id="KW-0812">Transmembrane</keyword>
<dbReference type="PANTHER" id="PTHR30250:SF10">
    <property type="entry name" value="LIPOPOLYSACCHARIDE BIOSYNTHESIS PROTEIN WZXC"/>
    <property type="match status" value="1"/>
</dbReference>
<dbReference type="InterPro" id="IPR050833">
    <property type="entry name" value="Poly_Biosynth_Transport"/>
</dbReference>
<feature type="transmembrane region" description="Helical" evidence="7">
    <location>
        <begin position="394"/>
        <end position="413"/>
    </location>
</feature>
<dbReference type="Proteomes" id="UP001410394">
    <property type="component" value="Unassembled WGS sequence"/>
</dbReference>
<evidence type="ECO:0000256" key="6">
    <source>
        <dbReference type="ARBA" id="ARBA00023136"/>
    </source>
</evidence>
<proteinExistence type="inferred from homology"/>
<protein>
    <recommendedName>
        <fullName evidence="10">O-antigen/teichoic acid export membrane protein</fullName>
    </recommendedName>
</protein>
<comment type="caution">
    <text evidence="8">The sequence shown here is derived from an EMBL/GenBank/DDBJ whole genome shotgun (WGS) entry which is preliminary data.</text>
</comment>
<comment type="subcellular location">
    <subcellularLocation>
        <location evidence="1">Cell membrane</location>
        <topology evidence="1">Multi-pass membrane protein</topology>
    </subcellularLocation>
</comment>
<evidence type="ECO:0000256" key="7">
    <source>
        <dbReference type="SAM" id="Phobius"/>
    </source>
</evidence>
<feature type="transmembrane region" description="Helical" evidence="7">
    <location>
        <begin position="363"/>
        <end position="382"/>
    </location>
</feature>
<dbReference type="EMBL" id="JBDIVE010000014">
    <property type="protein sequence ID" value="MEN3070461.1"/>
    <property type="molecule type" value="Genomic_DNA"/>
</dbReference>
<organism evidence="8 9">
    <name type="scientific">Uliginosibacterium sediminicola</name>
    <dbReference type="NCBI Taxonomy" id="2024550"/>
    <lineage>
        <taxon>Bacteria</taxon>
        <taxon>Pseudomonadati</taxon>
        <taxon>Pseudomonadota</taxon>
        <taxon>Betaproteobacteria</taxon>
        <taxon>Rhodocyclales</taxon>
        <taxon>Zoogloeaceae</taxon>
        <taxon>Uliginosibacterium</taxon>
    </lineage>
</organism>
<sequence>MQNSFVVRLKSLMGLDFHILSTLVMRLWSVFAGGIMILGIPHWFTQAEQGYYFTFSSLIALQVFFELGFNYVVTQLVGHEMAYIKFGDQGGLEGDARHLDRLSSLIKLLVKWYRVIAVLFGICVGAAGYLFFYIKGLPDVTGWVFGWGFLTLFSSMNLFLSPFLAVIEGAGRVGQVARLRLIQSVFGYVPLWILLSCGGGLWAVPLISMASALITAYWIKSHGEFIFDLNARVILDECRVSWRKEIFPFQWRIALSWISGYFIFQLFNPIVFAYQGAVAAGKIGLAMAIFSTTLSVAMSWVTAKAPVFAGLIAQNEHQRARSLFWSLWLRSGGINLLGCVIILAIVFLLDLHDVKLVYRLPDLRVLFCIAVVTVVNHFIFSAATYMRSHKVEPLMLSSIAVGFLSLLVVYLGAQRSVLVTMVLYAGVVVFVALPWCLCVFLNFLKQKHY</sequence>
<evidence type="ECO:0000256" key="1">
    <source>
        <dbReference type="ARBA" id="ARBA00004651"/>
    </source>
</evidence>
<evidence type="ECO:0000256" key="4">
    <source>
        <dbReference type="ARBA" id="ARBA00022692"/>
    </source>
</evidence>
<feature type="transmembrane region" description="Helical" evidence="7">
    <location>
        <begin position="323"/>
        <end position="351"/>
    </location>
</feature>
<feature type="transmembrane region" description="Helical" evidence="7">
    <location>
        <begin position="144"/>
        <end position="167"/>
    </location>
</feature>
<comment type="similarity">
    <text evidence="2">Belongs to the polysaccharide synthase family.</text>
</comment>
<dbReference type="PANTHER" id="PTHR30250">
    <property type="entry name" value="PST FAMILY PREDICTED COLANIC ACID TRANSPORTER"/>
    <property type="match status" value="1"/>
</dbReference>
<evidence type="ECO:0000256" key="3">
    <source>
        <dbReference type="ARBA" id="ARBA00022475"/>
    </source>
</evidence>
<reference evidence="8 9" key="1">
    <citation type="journal article" date="2018" name="Int. J. Syst. Evol. Microbiol.">
        <title>Uliginosibacterium sediminicola sp. nov., isolated from freshwater sediment.</title>
        <authorList>
            <person name="Hwang W.M."/>
            <person name="Kim S.M."/>
            <person name="Kang K."/>
            <person name="Ahn T.Y."/>
        </authorList>
    </citation>
    <scope>NUCLEOTIDE SEQUENCE [LARGE SCALE GENOMIC DNA]</scope>
    <source>
        <strain evidence="8 9">M1-21</strain>
    </source>
</reference>
<evidence type="ECO:0008006" key="10">
    <source>
        <dbReference type="Google" id="ProtNLM"/>
    </source>
</evidence>
<evidence type="ECO:0000256" key="5">
    <source>
        <dbReference type="ARBA" id="ARBA00022989"/>
    </source>
</evidence>
<keyword evidence="5 7" id="KW-1133">Transmembrane helix</keyword>
<feature type="transmembrane region" description="Helical" evidence="7">
    <location>
        <begin position="50"/>
        <end position="73"/>
    </location>
</feature>
<evidence type="ECO:0000256" key="2">
    <source>
        <dbReference type="ARBA" id="ARBA00007430"/>
    </source>
</evidence>
<feature type="transmembrane region" description="Helical" evidence="7">
    <location>
        <begin position="253"/>
        <end position="277"/>
    </location>
</feature>
<keyword evidence="9" id="KW-1185">Reference proteome</keyword>
<evidence type="ECO:0000313" key="9">
    <source>
        <dbReference type="Proteomes" id="UP001410394"/>
    </source>
</evidence>
<feature type="transmembrane region" description="Helical" evidence="7">
    <location>
        <begin position="419"/>
        <end position="444"/>
    </location>
</feature>
<gene>
    <name evidence="8" type="ORF">ABDB84_18400</name>
</gene>
<feature type="transmembrane region" description="Helical" evidence="7">
    <location>
        <begin position="112"/>
        <end position="132"/>
    </location>
</feature>
<name>A0ABU9Z2Y8_9RHOO</name>
<evidence type="ECO:0000313" key="8">
    <source>
        <dbReference type="EMBL" id="MEN3070461.1"/>
    </source>
</evidence>
<feature type="transmembrane region" description="Helical" evidence="7">
    <location>
        <begin position="20"/>
        <end position="44"/>
    </location>
</feature>
<accession>A0ABU9Z2Y8</accession>
<feature type="transmembrane region" description="Helical" evidence="7">
    <location>
        <begin position="283"/>
        <end position="303"/>
    </location>
</feature>
<keyword evidence="6 7" id="KW-0472">Membrane</keyword>